<evidence type="ECO:0000259" key="4">
    <source>
        <dbReference type="PROSITE" id="PS51462"/>
    </source>
</evidence>
<dbReference type="PATRIC" id="fig|1435349.4.peg.1693"/>
<dbReference type="EMBL" id="JTDW01000023">
    <property type="protein sequence ID" value="KJD31844.1"/>
    <property type="molecule type" value="Genomic_DNA"/>
</dbReference>
<keyword evidence="6" id="KW-1185">Reference proteome</keyword>
<sequence length="194" mass="22578">MYKAFVGDKPIVLTTSKEKVPHFKNYKLRTVNIKKVIKKLQTKSDLQGVNLVYKKEEKLLKKFLKKLPNVVAGGGKVYNSNGEVLFIYRNDKWDLPKGKKERKESIADSAIREVEEETGVKGLEIVKQLDTTYHIFKRNGQYKIKVTYWFEMKTNYKGKLHAQENEGITKVKWLNPKQIEKALKNSYANIKLLV</sequence>
<dbReference type="Proteomes" id="UP000032578">
    <property type="component" value="Unassembled WGS sequence"/>
</dbReference>
<keyword evidence="3" id="KW-0460">Magnesium</keyword>
<dbReference type="OrthoDB" id="9816289at2"/>
<accession>A0A0D7VYI7</accession>
<dbReference type="RefSeq" id="WP_044634059.1">
    <property type="nucleotide sequence ID" value="NZ_JTDW01000023.1"/>
</dbReference>
<dbReference type="SUPFAM" id="SSF55811">
    <property type="entry name" value="Nudix"/>
    <property type="match status" value="1"/>
</dbReference>
<comment type="caution">
    <text evidence="5">The sequence shown here is derived from an EMBL/GenBank/DDBJ whole genome shotgun (WGS) entry which is preliminary data.</text>
</comment>
<organism evidence="5 6">
    <name type="scientific">Neotamlana sedimentorum</name>
    <dbReference type="NCBI Taxonomy" id="1435349"/>
    <lineage>
        <taxon>Bacteria</taxon>
        <taxon>Pseudomonadati</taxon>
        <taxon>Bacteroidota</taxon>
        <taxon>Flavobacteriia</taxon>
        <taxon>Flavobacteriales</taxon>
        <taxon>Flavobacteriaceae</taxon>
        <taxon>Neotamlana</taxon>
    </lineage>
</organism>
<evidence type="ECO:0000313" key="6">
    <source>
        <dbReference type="Proteomes" id="UP000032578"/>
    </source>
</evidence>
<comment type="cofactor">
    <cofactor evidence="1">
        <name>Mg(2+)</name>
        <dbReference type="ChEBI" id="CHEBI:18420"/>
    </cofactor>
</comment>
<dbReference type="Gene3D" id="3.90.79.10">
    <property type="entry name" value="Nucleoside Triphosphate Pyrophosphohydrolase"/>
    <property type="match status" value="1"/>
</dbReference>
<dbReference type="AlphaFoldDB" id="A0A0D7VYI7"/>
<proteinExistence type="predicted"/>
<feature type="domain" description="Nudix hydrolase" evidence="4">
    <location>
        <begin position="68"/>
        <end position="194"/>
    </location>
</feature>
<gene>
    <name evidence="5" type="ORF">PW52_16350</name>
</gene>
<protein>
    <submittedName>
        <fullName evidence="5">NUDIX hydrolase</fullName>
    </submittedName>
</protein>
<dbReference type="Pfam" id="PF00293">
    <property type="entry name" value="NUDIX"/>
    <property type="match status" value="1"/>
</dbReference>
<dbReference type="InterPro" id="IPR015797">
    <property type="entry name" value="NUDIX_hydrolase-like_dom_sf"/>
</dbReference>
<dbReference type="PANTHER" id="PTHR43046:SF12">
    <property type="entry name" value="GDP-MANNOSE MANNOSYL HYDROLASE"/>
    <property type="match status" value="1"/>
</dbReference>
<dbReference type="CDD" id="cd03673">
    <property type="entry name" value="NUDIX_Ap6A_hydrolase"/>
    <property type="match status" value="1"/>
</dbReference>
<evidence type="ECO:0000256" key="2">
    <source>
        <dbReference type="ARBA" id="ARBA00022801"/>
    </source>
</evidence>
<dbReference type="PANTHER" id="PTHR43046">
    <property type="entry name" value="GDP-MANNOSE MANNOSYL HYDROLASE"/>
    <property type="match status" value="1"/>
</dbReference>
<evidence type="ECO:0000313" key="5">
    <source>
        <dbReference type="EMBL" id="KJD31844.1"/>
    </source>
</evidence>
<evidence type="ECO:0000256" key="1">
    <source>
        <dbReference type="ARBA" id="ARBA00001946"/>
    </source>
</evidence>
<dbReference type="GO" id="GO:0016787">
    <property type="term" value="F:hydrolase activity"/>
    <property type="evidence" value="ECO:0007669"/>
    <property type="project" value="UniProtKB-KW"/>
</dbReference>
<evidence type="ECO:0000256" key="3">
    <source>
        <dbReference type="ARBA" id="ARBA00022842"/>
    </source>
</evidence>
<reference evidence="5 6" key="1">
    <citation type="submission" date="2014-11" db="EMBL/GenBank/DDBJ databases">
        <title>Tamlana sedimentorum sp. nov., isolated from shallow sand sediments of the Sea of Japan.</title>
        <authorList>
            <person name="Romanenko L.A."/>
        </authorList>
    </citation>
    <scope>NUCLEOTIDE SEQUENCE [LARGE SCALE GENOMIC DNA]</scope>
    <source>
        <strain evidence="5 6">JCM 19808</strain>
    </source>
</reference>
<dbReference type="InterPro" id="IPR000086">
    <property type="entry name" value="NUDIX_hydrolase_dom"/>
</dbReference>
<keyword evidence="2 5" id="KW-0378">Hydrolase</keyword>
<dbReference type="PROSITE" id="PS51462">
    <property type="entry name" value="NUDIX"/>
    <property type="match status" value="1"/>
</dbReference>
<dbReference type="STRING" id="1435349.PW52_16350"/>
<name>A0A0D7VYI7_9FLAO</name>